<dbReference type="InterPro" id="IPR050796">
    <property type="entry name" value="SCF_F-box_component"/>
</dbReference>
<evidence type="ECO:0000313" key="3">
    <source>
        <dbReference type="Proteomes" id="UP000824120"/>
    </source>
</evidence>
<dbReference type="Gene3D" id="1.20.1280.50">
    <property type="match status" value="1"/>
</dbReference>
<dbReference type="InterPro" id="IPR001810">
    <property type="entry name" value="F-box_dom"/>
</dbReference>
<dbReference type="PANTHER" id="PTHR31672">
    <property type="entry name" value="BNACNNG10540D PROTEIN"/>
    <property type="match status" value="1"/>
</dbReference>
<comment type="caution">
    <text evidence="2">The sequence shown here is derived from an EMBL/GenBank/DDBJ whole genome shotgun (WGS) entry which is preliminary data.</text>
</comment>
<dbReference type="Pfam" id="PF00646">
    <property type="entry name" value="F-box"/>
    <property type="match status" value="1"/>
</dbReference>
<accession>A0A9J5YVC1</accession>
<dbReference type="NCBIfam" id="TIGR01640">
    <property type="entry name" value="F_box_assoc_1"/>
    <property type="match status" value="1"/>
</dbReference>
<dbReference type="OrthoDB" id="610337at2759"/>
<dbReference type="Pfam" id="PF08268">
    <property type="entry name" value="FBA_3"/>
    <property type="match status" value="1"/>
</dbReference>
<dbReference type="AlphaFoldDB" id="A0A9J5YVC1"/>
<organism evidence="2 3">
    <name type="scientific">Solanum commersonii</name>
    <name type="common">Commerson's wild potato</name>
    <name type="synonym">Commerson's nightshade</name>
    <dbReference type="NCBI Taxonomy" id="4109"/>
    <lineage>
        <taxon>Eukaryota</taxon>
        <taxon>Viridiplantae</taxon>
        <taxon>Streptophyta</taxon>
        <taxon>Embryophyta</taxon>
        <taxon>Tracheophyta</taxon>
        <taxon>Spermatophyta</taxon>
        <taxon>Magnoliopsida</taxon>
        <taxon>eudicotyledons</taxon>
        <taxon>Gunneridae</taxon>
        <taxon>Pentapetalae</taxon>
        <taxon>asterids</taxon>
        <taxon>lamiids</taxon>
        <taxon>Solanales</taxon>
        <taxon>Solanaceae</taxon>
        <taxon>Solanoideae</taxon>
        <taxon>Solaneae</taxon>
        <taxon>Solanum</taxon>
    </lineage>
</organism>
<dbReference type="InterPro" id="IPR017451">
    <property type="entry name" value="F-box-assoc_interact_dom"/>
</dbReference>
<protein>
    <recommendedName>
        <fullName evidence="1">F-box domain-containing protein</fullName>
    </recommendedName>
</protein>
<dbReference type="InterPro" id="IPR036047">
    <property type="entry name" value="F-box-like_dom_sf"/>
</dbReference>
<dbReference type="PANTHER" id="PTHR31672:SF13">
    <property type="entry name" value="F-BOX PROTEIN CPR30-LIKE"/>
    <property type="match status" value="1"/>
</dbReference>
<dbReference type="EMBL" id="JACXVP010000005">
    <property type="protein sequence ID" value="KAG5603719.1"/>
    <property type="molecule type" value="Genomic_DNA"/>
</dbReference>
<dbReference type="Proteomes" id="UP000824120">
    <property type="component" value="Chromosome 5"/>
</dbReference>
<name>A0A9J5YVC1_SOLCO</name>
<reference evidence="2 3" key="1">
    <citation type="submission" date="2020-09" db="EMBL/GenBank/DDBJ databases">
        <title>De no assembly of potato wild relative species, Solanum commersonii.</title>
        <authorList>
            <person name="Cho K."/>
        </authorList>
    </citation>
    <scope>NUCLEOTIDE SEQUENCE [LARGE SCALE GENOMIC DNA]</scope>
    <source>
        <strain evidence="2">LZ3.2</strain>
        <tissue evidence="2">Leaf</tissue>
    </source>
</reference>
<proteinExistence type="predicted"/>
<evidence type="ECO:0000313" key="2">
    <source>
        <dbReference type="EMBL" id="KAG5603719.1"/>
    </source>
</evidence>
<dbReference type="InterPro" id="IPR013187">
    <property type="entry name" value="F-box-assoc_dom_typ3"/>
</dbReference>
<dbReference type="SMART" id="SM00256">
    <property type="entry name" value="FBOX"/>
    <property type="match status" value="1"/>
</dbReference>
<feature type="domain" description="F-box" evidence="1">
    <location>
        <begin position="42"/>
        <end position="88"/>
    </location>
</feature>
<dbReference type="SUPFAM" id="SSF81383">
    <property type="entry name" value="F-box domain"/>
    <property type="match status" value="1"/>
</dbReference>
<evidence type="ECO:0000259" key="1">
    <source>
        <dbReference type="PROSITE" id="PS50181"/>
    </source>
</evidence>
<sequence>MELFDVPVTVSNPMLSFKNQKTKIVKEYVYVKCDCKRKRAYEVTIMDFSREIMVEILSRLTIKPIFRCKTVCKRWYNLLTSDPLFVKMYQTRSCNFPCILLSNDDSIASVLELKADYDYYSRSRNRPVMLSPEFHIPRHKDRFGYSFDRKKLTLIGSCNGLICLWSGDRYDENYSIYISNPLLGEYFKVKLPEWEKRVRRVAYTLCYSEGSGQYKVLRSVIRKFRGRPEVSELEVCNLGVDEKWRNVGEAAFPLFGRFGNVNVNGVLYWLKDDDDIKTSASIQSFNLVTEEVKPVPVPPGLKTPSLGLRLAELGNCLCLTDSCSSQHVDIWWMKEDGIADSWTKDCILTNSIPRDICISDLIPIIFWKDGEILMQSRRHTELLSYNPKEKKFRKVKVYDGGYAATRYIPSFYSLKTIMGESFQISNAYPKAEILKT</sequence>
<dbReference type="PROSITE" id="PS50181">
    <property type="entry name" value="FBOX"/>
    <property type="match status" value="1"/>
</dbReference>
<gene>
    <name evidence="2" type="ORF">H5410_025211</name>
</gene>
<keyword evidence="3" id="KW-1185">Reference proteome</keyword>